<proteinExistence type="predicted"/>
<accession>A0AAD7GU68</accession>
<reference evidence="1" key="1">
    <citation type="submission" date="2023-03" db="EMBL/GenBank/DDBJ databases">
        <title>Massive genome expansion in bonnet fungi (Mycena s.s.) driven by repeated elements and novel gene families across ecological guilds.</title>
        <authorList>
            <consortium name="Lawrence Berkeley National Laboratory"/>
            <person name="Harder C.B."/>
            <person name="Miyauchi S."/>
            <person name="Viragh M."/>
            <person name="Kuo A."/>
            <person name="Thoen E."/>
            <person name="Andreopoulos B."/>
            <person name="Lu D."/>
            <person name="Skrede I."/>
            <person name="Drula E."/>
            <person name="Henrissat B."/>
            <person name="Morin E."/>
            <person name="Kohler A."/>
            <person name="Barry K."/>
            <person name="LaButti K."/>
            <person name="Morin E."/>
            <person name="Salamov A."/>
            <person name="Lipzen A."/>
            <person name="Mereny Z."/>
            <person name="Hegedus B."/>
            <person name="Baldrian P."/>
            <person name="Stursova M."/>
            <person name="Weitz H."/>
            <person name="Taylor A."/>
            <person name="Grigoriev I.V."/>
            <person name="Nagy L.G."/>
            <person name="Martin F."/>
            <person name="Kauserud H."/>
        </authorList>
    </citation>
    <scope>NUCLEOTIDE SEQUENCE</scope>
    <source>
        <strain evidence="1">CBHHK067</strain>
    </source>
</reference>
<evidence type="ECO:0000313" key="2">
    <source>
        <dbReference type="Proteomes" id="UP001221757"/>
    </source>
</evidence>
<evidence type="ECO:0000313" key="1">
    <source>
        <dbReference type="EMBL" id="KAJ7705415.1"/>
    </source>
</evidence>
<gene>
    <name evidence="1" type="ORF">B0H17DRAFT_1037870</name>
</gene>
<protein>
    <recommendedName>
        <fullName evidence="3">F-box domain-containing protein</fullName>
    </recommendedName>
</protein>
<keyword evidence="2" id="KW-1185">Reference proteome</keyword>
<organism evidence="1 2">
    <name type="scientific">Mycena rosella</name>
    <name type="common">Pink bonnet</name>
    <name type="synonym">Agaricus rosellus</name>
    <dbReference type="NCBI Taxonomy" id="1033263"/>
    <lineage>
        <taxon>Eukaryota</taxon>
        <taxon>Fungi</taxon>
        <taxon>Dikarya</taxon>
        <taxon>Basidiomycota</taxon>
        <taxon>Agaricomycotina</taxon>
        <taxon>Agaricomycetes</taxon>
        <taxon>Agaricomycetidae</taxon>
        <taxon>Agaricales</taxon>
        <taxon>Marasmiineae</taxon>
        <taxon>Mycenaceae</taxon>
        <taxon>Mycena</taxon>
    </lineage>
</organism>
<sequence length="137" mass="15279">MPQEIVDIVIDCLVDSIPASPFSSDTRTLATCALVCRSWVPRSRYHLFYHVTLDKSVAAFGQLIRSDKCTFLPYVRDISAFRTFMDPDDDHFDKIGKDLRRLTNVTTLMLDGTTPAPPGRTLCAGSKMSPSCRCIST</sequence>
<comment type="caution">
    <text evidence="1">The sequence shown here is derived from an EMBL/GenBank/DDBJ whole genome shotgun (WGS) entry which is preliminary data.</text>
</comment>
<dbReference type="AlphaFoldDB" id="A0AAD7GU68"/>
<name>A0AAD7GU68_MYCRO</name>
<dbReference type="Proteomes" id="UP001221757">
    <property type="component" value="Unassembled WGS sequence"/>
</dbReference>
<evidence type="ECO:0008006" key="3">
    <source>
        <dbReference type="Google" id="ProtNLM"/>
    </source>
</evidence>
<dbReference type="EMBL" id="JARKIE010000008">
    <property type="protein sequence ID" value="KAJ7705415.1"/>
    <property type="molecule type" value="Genomic_DNA"/>
</dbReference>